<evidence type="ECO:0000259" key="5">
    <source>
        <dbReference type="Pfam" id="PF14571"/>
    </source>
</evidence>
<evidence type="ECO:0000256" key="1">
    <source>
        <dbReference type="ARBA" id="ARBA00007109"/>
    </source>
</evidence>
<keyword evidence="3" id="KW-1133">Transmembrane helix</keyword>
<evidence type="ECO:0000313" key="6">
    <source>
        <dbReference type="EMBL" id="KAB5529175.1"/>
    </source>
</evidence>
<keyword evidence="3" id="KW-0472">Membrane</keyword>
<dbReference type="InterPro" id="IPR033347">
    <property type="entry name" value="Di19"/>
</dbReference>
<feature type="compositionally biased region" description="Basic residues" evidence="2">
    <location>
        <begin position="73"/>
        <end position="82"/>
    </location>
</feature>
<organism evidence="6 7">
    <name type="scientific">Salix brachista</name>
    <dbReference type="NCBI Taxonomy" id="2182728"/>
    <lineage>
        <taxon>Eukaryota</taxon>
        <taxon>Viridiplantae</taxon>
        <taxon>Streptophyta</taxon>
        <taxon>Embryophyta</taxon>
        <taxon>Tracheophyta</taxon>
        <taxon>Spermatophyta</taxon>
        <taxon>Magnoliopsida</taxon>
        <taxon>eudicotyledons</taxon>
        <taxon>Gunneridae</taxon>
        <taxon>Pentapetalae</taxon>
        <taxon>rosids</taxon>
        <taxon>fabids</taxon>
        <taxon>Malpighiales</taxon>
        <taxon>Salicaceae</taxon>
        <taxon>Saliceae</taxon>
        <taxon>Salix</taxon>
    </lineage>
</organism>
<evidence type="ECO:0000256" key="2">
    <source>
        <dbReference type="SAM" id="MobiDB-lite"/>
    </source>
</evidence>
<dbReference type="Pfam" id="PF14571">
    <property type="entry name" value="Di19_C"/>
    <property type="match status" value="1"/>
</dbReference>
<evidence type="ECO:0000313" key="7">
    <source>
        <dbReference type="Proteomes" id="UP000326939"/>
    </source>
</evidence>
<dbReference type="Pfam" id="PF05605">
    <property type="entry name" value="zf-Di19"/>
    <property type="match status" value="1"/>
</dbReference>
<feature type="domain" description="Di19 C-terminal" evidence="5">
    <location>
        <begin position="87"/>
        <end position="174"/>
    </location>
</feature>
<dbReference type="EMBL" id="VDCV01000013">
    <property type="protein sequence ID" value="KAB5529175.1"/>
    <property type="molecule type" value="Genomic_DNA"/>
</dbReference>
<dbReference type="AlphaFoldDB" id="A0A5N5KFR6"/>
<dbReference type="PANTHER" id="PTHR31875:SF26">
    <property type="entry name" value="PROTEIN DEHYDRATION-INDUCED 19-RELATED"/>
    <property type="match status" value="1"/>
</dbReference>
<dbReference type="Proteomes" id="UP000326939">
    <property type="component" value="Chromosome 13"/>
</dbReference>
<evidence type="ECO:0000256" key="3">
    <source>
        <dbReference type="SAM" id="Phobius"/>
    </source>
</evidence>
<keyword evidence="7" id="KW-1185">Reference proteome</keyword>
<dbReference type="InterPro" id="IPR027935">
    <property type="entry name" value="Di19_C"/>
</dbReference>
<dbReference type="InterPro" id="IPR008598">
    <property type="entry name" value="Di19_Zn-bd"/>
</dbReference>
<evidence type="ECO:0000259" key="4">
    <source>
        <dbReference type="Pfam" id="PF05605"/>
    </source>
</evidence>
<feature type="domain" description="Di19 zinc-binding" evidence="4">
    <location>
        <begin position="42"/>
        <end position="73"/>
    </location>
</feature>
<gene>
    <name evidence="6" type="ORF">DKX38_019256</name>
</gene>
<accession>A0A5N5KFR6</accession>
<feature type="region of interest" description="Disordered" evidence="2">
    <location>
        <begin position="67"/>
        <end position="86"/>
    </location>
</feature>
<reference evidence="7" key="1">
    <citation type="journal article" date="2019" name="Gigascience">
        <title>De novo genome assembly of the endangered Acer yangbiense, a plant species with extremely small populations endemic to Yunnan Province, China.</title>
        <authorList>
            <person name="Yang J."/>
            <person name="Wariss H.M."/>
            <person name="Tao L."/>
            <person name="Zhang R."/>
            <person name="Yun Q."/>
            <person name="Hollingsworth P."/>
            <person name="Dao Z."/>
            <person name="Luo G."/>
            <person name="Guo H."/>
            <person name="Ma Y."/>
            <person name="Sun W."/>
        </authorList>
    </citation>
    <scope>NUCLEOTIDE SEQUENCE [LARGE SCALE GENOMIC DNA]</scope>
    <source>
        <strain evidence="7">cv. br00</strain>
    </source>
</reference>
<dbReference type="PANTHER" id="PTHR31875">
    <property type="entry name" value="PROTEIN DEHYDRATION-INDUCED 19"/>
    <property type="match status" value="1"/>
</dbReference>
<feature type="transmembrane region" description="Helical" evidence="3">
    <location>
        <begin position="176"/>
        <end position="197"/>
    </location>
</feature>
<keyword evidence="3" id="KW-0812">Transmembrane</keyword>
<proteinExistence type="inferred from homology"/>
<sequence>MDADSWSARLSSASKRYQSALQSRSDMLMGFEEIDGDDDIREEFPCPFCPQYFDIVGLCCHIDDEHPVESKNGRKRKSRRGGPHSTLSLLRKELREGNLQSLLGGSSCVVSSSNSAPDPLLSSFILPMVDDFPSSQPSFLSETNSTKKSADGNVSERIRISEVSHTRKDRIKGKGYVVWMLYGITIDLCAVFLFLVAEIGSHLQCQLRIRKRRPKGVSLYKGCCCLQFLMTFYRSGVMLAATVSNAIFPAKCLAILTVGVFAGNLCVDGHIVKLVSNVLWIGGAGSIFNPMGCLFSAEEVDLKLKYHRNNKKSQIWLSDQQMSGSWVKGYSNTPNCEYVKITEITDTVFCARNFKTLDISYKYT</sequence>
<evidence type="ECO:0008006" key="8">
    <source>
        <dbReference type="Google" id="ProtNLM"/>
    </source>
</evidence>
<name>A0A5N5KFR6_9ROSI</name>
<comment type="caution">
    <text evidence="6">The sequence shown here is derived from an EMBL/GenBank/DDBJ whole genome shotgun (WGS) entry which is preliminary data.</text>
</comment>
<protein>
    <recommendedName>
        <fullName evidence="8">Drought induced 19 protein type zinc-binding domain-containing protein</fullName>
    </recommendedName>
</protein>
<comment type="similarity">
    <text evidence="1">Belongs to the Di19 family.</text>
</comment>